<dbReference type="Gene3D" id="3.60.10.10">
    <property type="entry name" value="Endonuclease/exonuclease/phosphatase"/>
    <property type="match status" value="1"/>
</dbReference>
<dbReference type="GO" id="GO:0008311">
    <property type="term" value="F:double-stranded DNA 3'-5' DNA exonuclease activity"/>
    <property type="evidence" value="ECO:0007669"/>
    <property type="project" value="UniProtKB-EC"/>
</dbReference>
<dbReference type="SUPFAM" id="SSF56219">
    <property type="entry name" value="DNase I-like"/>
    <property type="match status" value="1"/>
</dbReference>
<keyword evidence="10" id="KW-0464">Manganese</keyword>
<evidence type="ECO:0000256" key="2">
    <source>
        <dbReference type="ARBA" id="ARBA00007092"/>
    </source>
</evidence>
<feature type="binding site" evidence="10">
    <location>
        <position position="234"/>
    </location>
    <ligand>
        <name>Mg(2+)</name>
        <dbReference type="ChEBI" id="CHEBI:18420"/>
        <label>1</label>
    </ligand>
</feature>
<evidence type="ECO:0000256" key="7">
    <source>
        <dbReference type="ARBA" id="ARBA00022842"/>
    </source>
</evidence>
<feature type="binding site" evidence="10">
    <location>
        <position position="233"/>
    </location>
    <ligand>
        <name>Mg(2+)</name>
        <dbReference type="ChEBI" id="CHEBI:18420"/>
        <label>1</label>
    </ligand>
</feature>
<feature type="domain" description="Endonuclease/exonuclease/phosphatase" evidence="12">
    <location>
        <begin position="12"/>
        <end position="234"/>
    </location>
</feature>
<keyword evidence="4 10" id="KW-0479">Metal-binding</keyword>
<evidence type="ECO:0000256" key="11">
    <source>
        <dbReference type="PIRSR" id="PIRSR604808-3"/>
    </source>
</evidence>
<evidence type="ECO:0000256" key="9">
    <source>
        <dbReference type="PIRSR" id="PIRSR604808-1"/>
    </source>
</evidence>
<dbReference type="InParanoid" id="A0A3B3HCC8"/>
<dbReference type="Ensembl" id="ENSORLT00000033887.1">
    <property type="protein sequence ID" value="ENSORLP00000029482.1"/>
    <property type="gene ID" value="ENSORLG00000021972.1"/>
</dbReference>
<comment type="similarity">
    <text evidence="2">Belongs to the DNA repair enzymes AP/ExoA family.</text>
</comment>
<feature type="active site" evidence="9">
    <location>
        <position position="117"/>
    </location>
</feature>
<dbReference type="AlphaFoldDB" id="A0A3B3HCC8"/>
<evidence type="ECO:0000313" key="14">
    <source>
        <dbReference type="Proteomes" id="UP000001038"/>
    </source>
</evidence>
<feature type="binding site" evidence="10">
    <location>
        <position position="44"/>
    </location>
    <ligand>
        <name>Mg(2+)</name>
        <dbReference type="ChEBI" id="CHEBI:18420"/>
        <label>1</label>
    </ligand>
</feature>
<keyword evidence="5" id="KW-0227">DNA damage</keyword>
<dbReference type="InterPro" id="IPR005135">
    <property type="entry name" value="Endo/exonuclease/phosphatase"/>
</dbReference>
<feature type="site" description="Important for catalytic activity" evidence="11">
    <location>
        <position position="209"/>
    </location>
</feature>
<dbReference type="CDD" id="cd09076">
    <property type="entry name" value="L1-EN"/>
    <property type="match status" value="1"/>
</dbReference>
<evidence type="ECO:0000256" key="5">
    <source>
        <dbReference type="ARBA" id="ARBA00022763"/>
    </source>
</evidence>
<evidence type="ECO:0000256" key="8">
    <source>
        <dbReference type="ARBA" id="ARBA00023204"/>
    </source>
</evidence>
<evidence type="ECO:0000256" key="4">
    <source>
        <dbReference type="ARBA" id="ARBA00022723"/>
    </source>
</evidence>
<dbReference type="GO" id="GO:0006281">
    <property type="term" value="P:DNA repair"/>
    <property type="evidence" value="ECO:0007669"/>
    <property type="project" value="UniProtKB-KW"/>
</dbReference>
<dbReference type="Bgee" id="ENSORLG00000021972">
    <property type="expression patterns" value="Expressed in heart and 5 other cell types or tissues"/>
</dbReference>
<dbReference type="Pfam" id="PF03372">
    <property type="entry name" value="Exo_endo_phos"/>
    <property type="match status" value="1"/>
</dbReference>
<dbReference type="Proteomes" id="UP000001038">
    <property type="component" value="Chromosome 24"/>
</dbReference>
<evidence type="ECO:0000256" key="3">
    <source>
        <dbReference type="ARBA" id="ARBA00012115"/>
    </source>
</evidence>
<name>A0A3B3HCC8_ORYLA</name>
<evidence type="ECO:0000256" key="10">
    <source>
        <dbReference type="PIRSR" id="PIRSR604808-2"/>
    </source>
</evidence>
<reference evidence="13" key="2">
    <citation type="submission" date="2025-08" db="UniProtKB">
        <authorList>
            <consortium name="Ensembl"/>
        </authorList>
    </citation>
    <scope>IDENTIFICATION</scope>
    <source>
        <strain evidence="13">Hd-rR</strain>
    </source>
</reference>
<feature type="active site" description="Proton donor/acceptor" evidence="9">
    <location>
        <position position="147"/>
    </location>
</feature>
<protein>
    <recommendedName>
        <fullName evidence="3">exodeoxyribonuclease III</fullName>
        <ecNumber evidence="3">3.1.11.2</ecNumber>
    </recommendedName>
</protein>
<keyword evidence="14" id="KW-1185">Reference proteome</keyword>
<comment type="catalytic activity">
    <reaction evidence="1">
        <text>Exonucleolytic cleavage in the 3'- to 5'-direction to yield nucleoside 5'-phosphates.</text>
        <dbReference type="EC" id="3.1.11.2"/>
    </reaction>
</comment>
<dbReference type="GeneTree" id="ENSGT00950000183016"/>
<dbReference type="EC" id="3.1.11.2" evidence="3"/>
<feature type="binding site" evidence="10">
    <location>
        <position position="15"/>
    </location>
    <ligand>
        <name>Mg(2+)</name>
        <dbReference type="ChEBI" id="CHEBI:18420"/>
        <label>1</label>
    </ligand>
</feature>
<dbReference type="PANTHER" id="PTHR22748">
    <property type="entry name" value="AP ENDONUCLEASE"/>
    <property type="match status" value="1"/>
</dbReference>
<feature type="site" description="Interaction with DNA substrate" evidence="11">
    <location>
        <position position="234"/>
    </location>
</feature>
<proteinExistence type="inferred from homology"/>
<reference evidence="13 14" key="1">
    <citation type="journal article" date="2007" name="Nature">
        <title>The medaka draft genome and insights into vertebrate genome evolution.</title>
        <authorList>
            <person name="Kasahara M."/>
            <person name="Naruse K."/>
            <person name="Sasaki S."/>
            <person name="Nakatani Y."/>
            <person name="Qu W."/>
            <person name="Ahsan B."/>
            <person name="Yamada T."/>
            <person name="Nagayasu Y."/>
            <person name="Doi K."/>
            <person name="Kasai Y."/>
            <person name="Jindo T."/>
            <person name="Kobayashi D."/>
            <person name="Shimada A."/>
            <person name="Toyoda A."/>
            <person name="Kuroki Y."/>
            <person name="Fujiyama A."/>
            <person name="Sasaki T."/>
            <person name="Shimizu A."/>
            <person name="Asakawa S."/>
            <person name="Shimizu N."/>
            <person name="Hashimoto S."/>
            <person name="Yang J."/>
            <person name="Lee Y."/>
            <person name="Matsushima K."/>
            <person name="Sugano S."/>
            <person name="Sakaizumi M."/>
            <person name="Narita T."/>
            <person name="Ohishi K."/>
            <person name="Haga S."/>
            <person name="Ohta F."/>
            <person name="Nomoto H."/>
            <person name="Nogata K."/>
            <person name="Morishita T."/>
            <person name="Endo T."/>
            <person name="Shin-I T."/>
            <person name="Takeda H."/>
            <person name="Morishita S."/>
            <person name="Kohara Y."/>
        </authorList>
    </citation>
    <scope>NUCLEOTIDE SEQUENCE [LARGE SCALE GENOMIC DNA]</scope>
    <source>
        <strain evidence="13 14">Hd-rR</strain>
    </source>
</reference>
<dbReference type="InterPro" id="IPR004808">
    <property type="entry name" value="AP_endonuc_1"/>
</dbReference>
<evidence type="ECO:0000256" key="1">
    <source>
        <dbReference type="ARBA" id="ARBA00000493"/>
    </source>
</evidence>
<organism evidence="13 14">
    <name type="scientific">Oryzias latipes</name>
    <name type="common">Japanese rice fish</name>
    <name type="synonym">Japanese killifish</name>
    <dbReference type="NCBI Taxonomy" id="8090"/>
    <lineage>
        <taxon>Eukaryota</taxon>
        <taxon>Metazoa</taxon>
        <taxon>Chordata</taxon>
        <taxon>Craniata</taxon>
        <taxon>Vertebrata</taxon>
        <taxon>Euteleostomi</taxon>
        <taxon>Actinopterygii</taxon>
        <taxon>Neopterygii</taxon>
        <taxon>Teleostei</taxon>
        <taxon>Neoteleostei</taxon>
        <taxon>Acanthomorphata</taxon>
        <taxon>Ovalentaria</taxon>
        <taxon>Atherinomorphae</taxon>
        <taxon>Beloniformes</taxon>
        <taxon>Adrianichthyidae</taxon>
        <taxon>Oryziinae</taxon>
        <taxon>Oryzias</taxon>
    </lineage>
</organism>
<feature type="binding site" evidence="10">
    <location>
        <position position="149"/>
    </location>
    <ligand>
        <name>Mg(2+)</name>
        <dbReference type="ChEBI" id="CHEBI:18420"/>
        <label>1</label>
    </ligand>
</feature>
<dbReference type="GO" id="GO:0046872">
    <property type="term" value="F:metal ion binding"/>
    <property type="evidence" value="ECO:0007669"/>
    <property type="project" value="UniProtKB-KW"/>
</dbReference>
<evidence type="ECO:0000256" key="6">
    <source>
        <dbReference type="ARBA" id="ARBA00022801"/>
    </source>
</evidence>
<feature type="site" description="Transition state stabilizer" evidence="11">
    <location>
        <position position="149"/>
    </location>
</feature>
<keyword evidence="7 10" id="KW-0460">Magnesium</keyword>
<comment type="cofactor">
    <cofactor evidence="10">
        <name>Mg(2+)</name>
        <dbReference type="ChEBI" id="CHEBI:18420"/>
    </cofactor>
    <cofactor evidence="10">
        <name>Mn(2+)</name>
        <dbReference type="ChEBI" id="CHEBI:29035"/>
    </cofactor>
    <text evidence="10">Probably binds two magnesium or manganese ions per subunit.</text>
</comment>
<evidence type="ECO:0000313" key="13">
    <source>
        <dbReference type="Ensembl" id="ENSORLP00000029482.1"/>
    </source>
</evidence>
<reference evidence="13" key="3">
    <citation type="submission" date="2025-09" db="UniProtKB">
        <authorList>
            <consortium name="Ensembl"/>
        </authorList>
    </citation>
    <scope>IDENTIFICATION</scope>
    <source>
        <strain evidence="13">Hd-rR</strain>
    </source>
</reference>
<feature type="active site" description="Proton acceptor" evidence="9">
    <location>
        <position position="234"/>
    </location>
</feature>
<feature type="binding site" evidence="10">
    <location>
        <position position="147"/>
    </location>
    <ligand>
        <name>Mg(2+)</name>
        <dbReference type="ChEBI" id="CHEBI:18420"/>
        <label>1</label>
    </ligand>
</feature>
<keyword evidence="8" id="KW-0234">DNA repair</keyword>
<keyword evidence="6" id="KW-0378">Hydrolase</keyword>
<evidence type="ECO:0000259" key="12">
    <source>
        <dbReference type="Pfam" id="PF03372"/>
    </source>
</evidence>
<dbReference type="InterPro" id="IPR036691">
    <property type="entry name" value="Endo/exonu/phosph_ase_sf"/>
</dbReference>
<dbReference type="PANTHER" id="PTHR22748:SF26">
    <property type="entry name" value="ENDONUCLEASE_EXONUCLEASE_PHOSPHATASE DOMAIN-CONTAINING PROTEIN"/>
    <property type="match status" value="1"/>
</dbReference>
<sequence length="409" mass="46570">VALFNSNNLSIASLNVNGLTTPKKRGIILQKLRKENIQLALLQETHLNDQEHEKLKKLGFRNTYYSSYKQGRKRGVAILFSNKTNFETDKVIKGKDGQYIIVKGRMGDAVLTIVNVYAPPESDKQFFKSLFNVIAVEAEGILIRGGDFNVALNFGLDTTSVHKHKKTVTKFVKISIEELGLIDVWRILNPHKKDYTHYSASHKVHSRIDYFFISKSDIGRVEECKIEGADVSDHNILHMKINISNRKKQTTWRLNVGILNTEANIKDIKTDIKQYLEENDNGAVDPTVLLDTIKAVMRGKVIAKTTWLRKNRNKMYEEYSKKLKELEQQFIKRNTTEIYQQIQNIKKQINHILEEEIEKSLGGGCSLPVPVWRWGDSGCRCCCGGGLGVGVAGRSSSFFSHSTIHFRRT</sequence>
<accession>A0A3B3HCC8</accession>